<accession>A0A9P9DUK0</accession>
<feature type="chain" id="PRO_5040312645" description="Secreted protein" evidence="1">
    <location>
        <begin position="17"/>
        <end position="90"/>
    </location>
</feature>
<name>A0A9P9DUK0_9PLEO</name>
<reference evidence="2" key="1">
    <citation type="journal article" date="2021" name="Nat. Commun.">
        <title>Genetic determinants of endophytism in the Arabidopsis root mycobiome.</title>
        <authorList>
            <person name="Mesny F."/>
            <person name="Miyauchi S."/>
            <person name="Thiergart T."/>
            <person name="Pickel B."/>
            <person name="Atanasova L."/>
            <person name="Karlsson M."/>
            <person name="Huettel B."/>
            <person name="Barry K.W."/>
            <person name="Haridas S."/>
            <person name="Chen C."/>
            <person name="Bauer D."/>
            <person name="Andreopoulos W."/>
            <person name="Pangilinan J."/>
            <person name="LaButti K."/>
            <person name="Riley R."/>
            <person name="Lipzen A."/>
            <person name="Clum A."/>
            <person name="Drula E."/>
            <person name="Henrissat B."/>
            <person name="Kohler A."/>
            <person name="Grigoriev I.V."/>
            <person name="Martin F.M."/>
            <person name="Hacquard S."/>
        </authorList>
    </citation>
    <scope>NUCLEOTIDE SEQUENCE</scope>
    <source>
        <strain evidence="2">MPI-CAGE-CH-0243</strain>
    </source>
</reference>
<evidence type="ECO:0008006" key="4">
    <source>
        <dbReference type="Google" id="ProtNLM"/>
    </source>
</evidence>
<gene>
    <name evidence="2" type="ORF">B0J11DRAFT_301469</name>
</gene>
<evidence type="ECO:0000256" key="1">
    <source>
        <dbReference type="SAM" id="SignalP"/>
    </source>
</evidence>
<proteinExistence type="predicted"/>
<comment type="caution">
    <text evidence="2">The sequence shown here is derived from an EMBL/GenBank/DDBJ whole genome shotgun (WGS) entry which is preliminary data.</text>
</comment>
<dbReference type="Proteomes" id="UP000700596">
    <property type="component" value="Unassembled WGS sequence"/>
</dbReference>
<dbReference type="AlphaFoldDB" id="A0A9P9DUK0"/>
<sequence>MFLALLGILCAIKSNSEIVRSNELAMKDSCRSYQTNPFLHNTTLCQPLRQAHDYDLKSKRWLQFNVLSFSQRMINCFEESQVSIVEISLG</sequence>
<organism evidence="2 3">
    <name type="scientific">Dendryphion nanum</name>
    <dbReference type="NCBI Taxonomy" id="256645"/>
    <lineage>
        <taxon>Eukaryota</taxon>
        <taxon>Fungi</taxon>
        <taxon>Dikarya</taxon>
        <taxon>Ascomycota</taxon>
        <taxon>Pezizomycotina</taxon>
        <taxon>Dothideomycetes</taxon>
        <taxon>Pleosporomycetidae</taxon>
        <taxon>Pleosporales</taxon>
        <taxon>Torulaceae</taxon>
        <taxon>Dendryphion</taxon>
    </lineage>
</organism>
<keyword evidence="3" id="KW-1185">Reference proteome</keyword>
<dbReference type="EMBL" id="JAGMWT010000007">
    <property type="protein sequence ID" value="KAH7125292.1"/>
    <property type="molecule type" value="Genomic_DNA"/>
</dbReference>
<evidence type="ECO:0000313" key="3">
    <source>
        <dbReference type="Proteomes" id="UP000700596"/>
    </source>
</evidence>
<feature type="signal peptide" evidence="1">
    <location>
        <begin position="1"/>
        <end position="16"/>
    </location>
</feature>
<evidence type="ECO:0000313" key="2">
    <source>
        <dbReference type="EMBL" id="KAH7125292.1"/>
    </source>
</evidence>
<protein>
    <recommendedName>
        <fullName evidence="4">Secreted protein</fullName>
    </recommendedName>
</protein>
<keyword evidence="1" id="KW-0732">Signal</keyword>